<dbReference type="RefSeq" id="WP_138083591.1">
    <property type="nucleotide sequence ID" value="NZ_LR594052.1"/>
</dbReference>
<evidence type="ECO:0000313" key="1">
    <source>
        <dbReference type="EMBL" id="VTT41451.1"/>
    </source>
</evidence>
<protein>
    <recommendedName>
        <fullName evidence="3">2'-5' RNA ligase</fullName>
    </recommendedName>
</protein>
<dbReference type="SUPFAM" id="SSF55144">
    <property type="entry name" value="LigT-like"/>
    <property type="match status" value="1"/>
</dbReference>
<organism evidence="1 2">
    <name type="scientific">Streptococcus porcinus</name>
    <dbReference type="NCBI Taxonomy" id="1340"/>
    <lineage>
        <taxon>Bacteria</taxon>
        <taxon>Bacillati</taxon>
        <taxon>Bacillota</taxon>
        <taxon>Bacilli</taxon>
        <taxon>Lactobacillales</taxon>
        <taxon>Streptococcaceae</taxon>
        <taxon>Streptococcus</taxon>
    </lineage>
</organism>
<dbReference type="AlphaFoldDB" id="A0A4V0GXX7"/>
<name>A0A4V0GXX7_STRPO</name>
<dbReference type="EMBL" id="LR594052">
    <property type="protein sequence ID" value="VTT41451.1"/>
    <property type="molecule type" value="Genomic_DNA"/>
</dbReference>
<dbReference type="Pfam" id="PF13563">
    <property type="entry name" value="2_5_RNA_ligase2"/>
    <property type="match status" value="1"/>
</dbReference>
<sequence>MTKRTILIFPIFDNMEIINKIREKYDPLANLIAPHITLVFPFESELADEELFKILEKRLSQFRPFEVEFQGFSKNISRNGNYLFLNIIKGQNTISEIHDILYENEFNEYYSDIPYLPHITVGKFKNEELLELAFRDANQYNKLFLCQINKISIEMIGSNEESIIVKERYLDTN</sequence>
<dbReference type="InterPro" id="IPR050580">
    <property type="entry name" value="2H_phosphoesterase_YjcG-like"/>
</dbReference>
<evidence type="ECO:0000313" key="2">
    <source>
        <dbReference type="Proteomes" id="UP000306241"/>
    </source>
</evidence>
<gene>
    <name evidence="1" type="ORF">NCTC10924_00128</name>
</gene>
<evidence type="ECO:0008006" key="3">
    <source>
        <dbReference type="Google" id="ProtNLM"/>
    </source>
</evidence>
<accession>A0A4V0GXX7</accession>
<dbReference type="Proteomes" id="UP000306241">
    <property type="component" value="Chromosome"/>
</dbReference>
<reference evidence="1 2" key="1">
    <citation type="submission" date="2019-05" db="EMBL/GenBank/DDBJ databases">
        <authorList>
            <consortium name="Pathogen Informatics"/>
        </authorList>
    </citation>
    <scope>NUCLEOTIDE SEQUENCE [LARGE SCALE GENOMIC DNA]</scope>
    <source>
        <strain evidence="1 2">NCTC10924</strain>
    </source>
</reference>
<dbReference type="Gene3D" id="3.90.1140.10">
    <property type="entry name" value="Cyclic phosphodiesterase"/>
    <property type="match status" value="1"/>
</dbReference>
<proteinExistence type="predicted"/>
<dbReference type="OrthoDB" id="1524661at2"/>
<dbReference type="PANTHER" id="PTHR40037:SF1">
    <property type="entry name" value="PHOSPHOESTERASE SAOUHSC_00951-RELATED"/>
    <property type="match status" value="1"/>
</dbReference>
<dbReference type="PANTHER" id="PTHR40037">
    <property type="entry name" value="PHOSPHOESTERASE YJCG-RELATED"/>
    <property type="match status" value="1"/>
</dbReference>
<dbReference type="InterPro" id="IPR009097">
    <property type="entry name" value="Cyclic_Pdiesterase"/>
</dbReference>